<dbReference type="InterPro" id="IPR036890">
    <property type="entry name" value="HATPase_C_sf"/>
</dbReference>
<dbReference type="GO" id="GO:0005886">
    <property type="term" value="C:plasma membrane"/>
    <property type="evidence" value="ECO:0007669"/>
    <property type="project" value="UniProtKB-SubCell"/>
</dbReference>
<dbReference type="Pfam" id="PF02518">
    <property type="entry name" value="HATPase_c"/>
    <property type="match status" value="1"/>
</dbReference>
<reference evidence="17" key="1">
    <citation type="submission" date="2020-04" db="EMBL/GenBank/DDBJ databases">
        <title>A desert anoxygenic phototrophic bacterium fixes CO2 using RubisCO under aerobic conditions.</title>
        <authorList>
            <person name="Tang K."/>
        </authorList>
    </citation>
    <scope>NUCLEOTIDE SEQUENCE [LARGE SCALE GENOMIC DNA]</scope>
    <source>
        <strain evidence="17">MIMtkB3</strain>
    </source>
</reference>
<dbReference type="EC" id="2.7.13.3" evidence="3"/>
<keyword evidence="11" id="KW-0067">ATP-binding</keyword>
<protein>
    <recommendedName>
        <fullName evidence="3">histidine kinase</fullName>
        <ecNumber evidence="3">2.7.13.3</ecNumber>
    </recommendedName>
</protein>
<comment type="subcellular location">
    <subcellularLocation>
        <location evidence="2">Cell inner membrane</location>
        <topology evidence="2">Multi-pass membrane protein</topology>
    </subcellularLocation>
</comment>
<dbReference type="Pfam" id="PF00512">
    <property type="entry name" value="HisKA"/>
    <property type="match status" value="1"/>
</dbReference>
<dbReference type="EMBL" id="CP051775">
    <property type="protein sequence ID" value="QJE74840.1"/>
    <property type="molecule type" value="Genomic_DNA"/>
</dbReference>
<dbReference type="KEGG" id="acru:HHL28_08395"/>
<dbReference type="GO" id="GO:0000155">
    <property type="term" value="F:phosphorelay sensor kinase activity"/>
    <property type="evidence" value="ECO:0007669"/>
    <property type="project" value="InterPro"/>
</dbReference>
<keyword evidence="5" id="KW-0997">Cell inner membrane</keyword>
<dbReference type="InterPro" id="IPR003660">
    <property type="entry name" value="HAMP_dom"/>
</dbReference>
<dbReference type="Gene3D" id="1.10.287.130">
    <property type="match status" value="1"/>
</dbReference>
<dbReference type="AlphaFoldDB" id="A0A858RBH0"/>
<keyword evidence="18" id="KW-1185">Reference proteome</keyword>
<gene>
    <name evidence="17" type="ORF">HHL28_08395</name>
</gene>
<dbReference type="InterPro" id="IPR004358">
    <property type="entry name" value="Sig_transdc_His_kin-like_C"/>
</dbReference>
<dbReference type="CDD" id="cd06225">
    <property type="entry name" value="HAMP"/>
    <property type="match status" value="1"/>
</dbReference>
<feature type="domain" description="Histidine kinase" evidence="15">
    <location>
        <begin position="80"/>
        <end position="280"/>
    </location>
</feature>
<dbReference type="PANTHER" id="PTHR44936">
    <property type="entry name" value="SENSOR PROTEIN CREC"/>
    <property type="match status" value="1"/>
</dbReference>
<dbReference type="InterPro" id="IPR050980">
    <property type="entry name" value="2C_sensor_his_kinase"/>
</dbReference>
<keyword evidence="10" id="KW-0418">Kinase</keyword>
<name>A0A858RBH0_9PROT</name>
<evidence type="ECO:0000256" key="14">
    <source>
        <dbReference type="ARBA" id="ARBA00023136"/>
    </source>
</evidence>
<evidence type="ECO:0000256" key="7">
    <source>
        <dbReference type="ARBA" id="ARBA00022679"/>
    </source>
</evidence>
<keyword evidence="13" id="KW-0902">Two-component regulatory system</keyword>
<dbReference type="SMART" id="SM00304">
    <property type="entry name" value="HAMP"/>
    <property type="match status" value="1"/>
</dbReference>
<dbReference type="InterPro" id="IPR036097">
    <property type="entry name" value="HisK_dim/P_sf"/>
</dbReference>
<evidence type="ECO:0000259" key="15">
    <source>
        <dbReference type="PROSITE" id="PS50109"/>
    </source>
</evidence>
<evidence type="ECO:0000313" key="17">
    <source>
        <dbReference type="EMBL" id="QJE74840.1"/>
    </source>
</evidence>
<dbReference type="GO" id="GO:0005524">
    <property type="term" value="F:ATP binding"/>
    <property type="evidence" value="ECO:0007669"/>
    <property type="project" value="UniProtKB-KW"/>
</dbReference>
<dbReference type="PRINTS" id="PR00344">
    <property type="entry name" value="BCTRLSENSOR"/>
</dbReference>
<dbReference type="SMART" id="SM00387">
    <property type="entry name" value="HATPase_c"/>
    <property type="match status" value="1"/>
</dbReference>
<accession>A0A858RBH0</accession>
<keyword evidence="7" id="KW-0808">Transferase</keyword>
<dbReference type="InterPro" id="IPR005467">
    <property type="entry name" value="His_kinase_dom"/>
</dbReference>
<organism evidence="17 18">
    <name type="scientific">Aerophototrophica crusticola</name>
    <dbReference type="NCBI Taxonomy" id="1709002"/>
    <lineage>
        <taxon>Bacteria</taxon>
        <taxon>Pseudomonadati</taxon>
        <taxon>Pseudomonadota</taxon>
        <taxon>Alphaproteobacteria</taxon>
        <taxon>Rhodospirillales</taxon>
        <taxon>Rhodospirillaceae</taxon>
        <taxon>Aerophototrophica</taxon>
    </lineage>
</organism>
<evidence type="ECO:0000256" key="3">
    <source>
        <dbReference type="ARBA" id="ARBA00012438"/>
    </source>
</evidence>
<keyword evidence="14" id="KW-0472">Membrane</keyword>
<evidence type="ECO:0000256" key="10">
    <source>
        <dbReference type="ARBA" id="ARBA00022777"/>
    </source>
</evidence>
<dbReference type="PROSITE" id="PS50885">
    <property type="entry name" value="HAMP"/>
    <property type="match status" value="1"/>
</dbReference>
<dbReference type="PROSITE" id="PS50109">
    <property type="entry name" value="HIS_KIN"/>
    <property type="match status" value="1"/>
</dbReference>
<comment type="catalytic activity">
    <reaction evidence="1">
        <text>ATP + protein L-histidine = ADP + protein N-phospho-L-histidine.</text>
        <dbReference type="EC" id="2.7.13.3"/>
    </reaction>
</comment>
<evidence type="ECO:0000256" key="11">
    <source>
        <dbReference type="ARBA" id="ARBA00022840"/>
    </source>
</evidence>
<evidence type="ECO:0000259" key="16">
    <source>
        <dbReference type="PROSITE" id="PS50885"/>
    </source>
</evidence>
<keyword evidence="12" id="KW-1133">Transmembrane helix</keyword>
<dbReference type="FunFam" id="3.30.565.10:FF:000011">
    <property type="entry name" value="Sensor histidine kinase CpxA"/>
    <property type="match status" value="1"/>
</dbReference>
<evidence type="ECO:0000256" key="2">
    <source>
        <dbReference type="ARBA" id="ARBA00004429"/>
    </source>
</evidence>
<dbReference type="SUPFAM" id="SSF47384">
    <property type="entry name" value="Homodimeric domain of signal transducing histidine kinase"/>
    <property type="match status" value="1"/>
</dbReference>
<evidence type="ECO:0000256" key="6">
    <source>
        <dbReference type="ARBA" id="ARBA00022553"/>
    </source>
</evidence>
<keyword evidence="6" id="KW-0597">Phosphoprotein</keyword>
<feature type="domain" description="HAMP" evidence="16">
    <location>
        <begin position="20"/>
        <end position="72"/>
    </location>
</feature>
<dbReference type="InterPro" id="IPR003594">
    <property type="entry name" value="HATPase_dom"/>
</dbReference>
<keyword evidence="4" id="KW-1003">Cell membrane</keyword>
<dbReference type="Gene3D" id="3.30.565.10">
    <property type="entry name" value="Histidine kinase-like ATPase, C-terminal domain"/>
    <property type="match status" value="1"/>
</dbReference>
<dbReference type="SMART" id="SM00388">
    <property type="entry name" value="HisKA"/>
    <property type="match status" value="1"/>
</dbReference>
<evidence type="ECO:0000313" key="18">
    <source>
        <dbReference type="Proteomes" id="UP000501891"/>
    </source>
</evidence>
<dbReference type="Pfam" id="PF00672">
    <property type="entry name" value="HAMP"/>
    <property type="match status" value="1"/>
</dbReference>
<keyword evidence="8" id="KW-0812">Transmembrane</keyword>
<evidence type="ECO:0000256" key="1">
    <source>
        <dbReference type="ARBA" id="ARBA00000085"/>
    </source>
</evidence>
<sequence>MASLAGSAAVAILLSAWVLGFTTRPLRRFAAAANRLGVDMSAPSLDESGPREVRLAASAFNTMQRRLKAFVEDRTRMLAAVSHDLRTPLTRLRLRAEFIDDDAVREKMLEDLAEMEAMIGSTLAFARDQANEEPMQAIDLNAMLGKVAEDMRDAGRPVGLTPAPQPLPVMGRRMGLRRAFCNLLDNAVKYGGTAELGLSRGAETVTVTIDDHGPGIPEAEFDNVFRPFYRLEASRSRDTGGTGLGLSVANDIIRGHGGEIRLSNRPGGGLRVTVTLPVGEG</sequence>
<evidence type="ECO:0000256" key="5">
    <source>
        <dbReference type="ARBA" id="ARBA00022519"/>
    </source>
</evidence>
<dbReference type="Proteomes" id="UP000501891">
    <property type="component" value="Chromosome"/>
</dbReference>
<proteinExistence type="predicted"/>
<evidence type="ECO:0000256" key="4">
    <source>
        <dbReference type="ARBA" id="ARBA00022475"/>
    </source>
</evidence>
<evidence type="ECO:0000256" key="12">
    <source>
        <dbReference type="ARBA" id="ARBA00022989"/>
    </source>
</evidence>
<dbReference type="SUPFAM" id="SSF55874">
    <property type="entry name" value="ATPase domain of HSP90 chaperone/DNA topoisomerase II/histidine kinase"/>
    <property type="match status" value="1"/>
</dbReference>
<dbReference type="PANTHER" id="PTHR44936:SF5">
    <property type="entry name" value="SENSOR HISTIDINE KINASE ENVZ"/>
    <property type="match status" value="1"/>
</dbReference>
<dbReference type="InterPro" id="IPR003661">
    <property type="entry name" value="HisK_dim/P_dom"/>
</dbReference>
<dbReference type="CDD" id="cd00082">
    <property type="entry name" value="HisKA"/>
    <property type="match status" value="1"/>
</dbReference>
<evidence type="ECO:0000256" key="9">
    <source>
        <dbReference type="ARBA" id="ARBA00022741"/>
    </source>
</evidence>
<keyword evidence="9" id="KW-0547">Nucleotide-binding</keyword>
<evidence type="ECO:0000256" key="8">
    <source>
        <dbReference type="ARBA" id="ARBA00022692"/>
    </source>
</evidence>
<evidence type="ECO:0000256" key="13">
    <source>
        <dbReference type="ARBA" id="ARBA00023012"/>
    </source>
</evidence>